<evidence type="ECO:0000313" key="2">
    <source>
        <dbReference type="EMBL" id="KAG2320513.1"/>
    </source>
</evidence>
<keyword evidence="3" id="KW-1185">Reference proteome</keyword>
<accession>A0A8X8B3Q0</accession>
<feature type="compositionally biased region" description="Basic and acidic residues" evidence="1">
    <location>
        <begin position="168"/>
        <end position="216"/>
    </location>
</feature>
<evidence type="ECO:0000256" key="1">
    <source>
        <dbReference type="SAM" id="MobiDB-lite"/>
    </source>
</evidence>
<proteinExistence type="predicted"/>
<sequence length="253" mass="28924">MASKDLKTWVSDKLMVLLGYSERSVVNYLIKKAELSKSPAEVVRVLMDYGIASSGDTRSFAEEIFAKVPHKTAGVNLYQQREAEAAMLVRKQQTYALIDDDDDEDEVVKEKKPSASESRKSDKGKKRFRKKSGQSDDSEEEVPVREDNRNVRRKVSEDEDDGSESEEERVRDQKEKEELEQHIRDRDTARTRKVTEQKLSKKEQEEALRRENALEKGDLNPLRNDLVEGYFVLSLLLIPFVGSNAGKSQGKNI</sequence>
<feature type="compositionally biased region" description="Basic residues" evidence="1">
    <location>
        <begin position="122"/>
        <end position="132"/>
    </location>
</feature>
<dbReference type="OrthoDB" id="10253254at2759"/>
<gene>
    <name evidence="2" type="ORF">Bca52824_013726</name>
</gene>
<feature type="compositionally biased region" description="Basic and acidic residues" evidence="1">
    <location>
        <begin position="142"/>
        <end position="156"/>
    </location>
</feature>
<dbReference type="Proteomes" id="UP000886595">
    <property type="component" value="Unassembled WGS sequence"/>
</dbReference>
<protein>
    <recommendedName>
        <fullName evidence="4">PWI domain-containing protein</fullName>
    </recommendedName>
</protein>
<name>A0A8X8B3Q0_BRACI</name>
<reference evidence="2 3" key="1">
    <citation type="submission" date="2020-02" db="EMBL/GenBank/DDBJ databases">
        <authorList>
            <person name="Ma Q."/>
            <person name="Huang Y."/>
            <person name="Song X."/>
            <person name="Pei D."/>
        </authorList>
    </citation>
    <scope>NUCLEOTIDE SEQUENCE [LARGE SCALE GENOMIC DNA]</scope>
    <source>
        <strain evidence="2">Sxm20200214</strain>
        <tissue evidence="2">Leaf</tissue>
    </source>
</reference>
<dbReference type="AlphaFoldDB" id="A0A8X8B3Q0"/>
<organism evidence="2 3">
    <name type="scientific">Brassica carinata</name>
    <name type="common">Ethiopian mustard</name>
    <name type="synonym">Abyssinian cabbage</name>
    <dbReference type="NCBI Taxonomy" id="52824"/>
    <lineage>
        <taxon>Eukaryota</taxon>
        <taxon>Viridiplantae</taxon>
        <taxon>Streptophyta</taxon>
        <taxon>Embryophyta</taxon>
        <taxon>Tracheophyta</taxon>
        <taxon>Spermatophyta</taxon>
        <taxon>Magnoliopsida</taxon>
        <taxon>eudicotyledons</taxon>
        <taxon>Gunneridae</taxon>
        <taxon>Pentapetalae</taxon>
        <taxon>rosids</taxon>
        <taxon>malvids</taxon>
        <taxon>Brassicales</taxon>
        <taxon>Brassicaceae</taxon>
        <taxon>Brassiceae</taxon>
        <taxon>Brassica</taxon>
    </lineage>
</organism>
<evidence type="ECO:0008006" key="4">
    <source>
        <dbReference type="Google" id="ProtNLM"/>
    </source>
</evidence>
<comment type="caution">
    <text evidence="2">The sequence shown here is derived from an EMBL/GenBank/DDBJ whole genome shotgun (WGS) entry which is preliminary data.</text>
</comment>
<dbReference type="EMBL" id="JAAMPC010000003">
    <property type="protein sequence ID" value="KAG2320513.1"/>
    <property type="molecule type" value="Genomic_DNA"/>
</dbReference>
<feature type="compositionally biased region" description="Acidic residues" evidence="1">
    <location>
        <begin position="157"/>
        <end position="167"/>
    </location>
</feature>
<evidence type="ECO:0000313" key="3">
    <source>
        <dbReference type="Proteomes" id="UP000886595"/>
    </source>
</evidence>
<feature type="region of interest" description="Disordered" evidence="1">
    <location>
        <begin position="101"/>
        <end position="216"/>
    </location>
</feature>
<feature type="compositionally biased region" description="Basic and acidic residues" evidence="1">
    <location>
        <begin position="108"/>
        <end position="121"/>
    </location>
</feature>